<evidence type="ECO:0000313" key="7">
    <source>
        <dbReference type="EMBL" id="SDK93049.1"/>
    </source>
</evidence>
<dbReference type="Proteomes" id="UP000198706">
    <property type="component" value="Unassembled WGS sequence"/>
</dbReference>
<proteinExistence type="inferred from homology"/>
<organism evidence="7 8">
    <name type="scientific">Pseudomonas indica</name>
    <dbReference type="NCBI Taxonomy" id="137658"/>
    <lineage>
        <taxon>Bacteria</taxon>
        <taxon>Pseudomonadati</taxon>
        <taxon>Pseudomonadota</taxon>
        <taxon>Gammaproteobacteria</taxon>
        <taxon>Pseudomonadales</taxon>
        <taxon>Pseudomonadaceae</taxon>
        <taxon>Pseudomonas</taxon>
    </lineage>
</organism>
<evidence type="ECO:0000256" key="2">
    <source>
        <dbReference type="ARBA" id="ARBA00009724"/>
    </source>
</evidence>
<keyword evidence="3 6" id="KW-0732">Signal</keyword>
<evidence type="ECO:0000256" key="6">
    <source>
        <dbReference type="SAM" id="SignalP"/>
    </source>
</evidence>
<reference evidence="7 8" key="1">
    <citation type="submission" date="2016-10" db="EMBL/GenBank/DDBJ databases">
        <authorList>
            <person name="de Groot N.N."/>
        </authorList>
    </citation>
    <scope>NUCLEOTIDE SEQUENCE [LARGE SCALE GENOMIC DNA]</scope>
    <source>
        <strain evidence="7 8">JCM 21544</strain>
    </source>
</reference>
<dbReference type="Pfam" id="PF08816">
    <property type="entry name" value="Ivy"/>
    <property type="match status" value="1"/>
</dbReference>
<keyword evidence="8" id="KW-1185">Reference proteome</keyword>
<dbReference type="AlphaFoldDB" id="A0A1G9FXF7"/>
<name>A0A1G9FXF7_9PSED</name>
<keyword evidence="5" id="KW-1015">Disulfide bond</keyword>
<evidence type="ECO:0000256" key="3">
    <source>
        <dbReference type="ARBA" id="ARBA00022729"/>
    </source>
</evidence>
<dbReference type="PIRSF" id="PIRSF009103">
    <property type="entry name" value="Ivy"/>
    <property type="match status" value="1"/>
</dbReference>
<accession>A0A1G9FXF7</accession>
<dbReference type="EMBL" id="FNFD01000012">
    <property type="protein sequence ID" value="SDK93049.1"/>
    <property type="molecule type" value="Genomic_DNA"/>
</dbReference>
<keyword evidence="4" id="KW-0574">Periplasm</keyword>
<evidence type="ECO:0000256" key="1">
    <source>
        <dbReference type="ARBA" id="ARBA00004418"/>
    </source>
</evidence>
<evidence type="ECO:0000256" key="4">
    <source>
        <dbReference type="ARBA" id="ARBA00022764"/>
    </source>
</evidence>
<evidence type="ECO:0000256" key="5">
    <source>
        <dbReference type="PIRSR" id="PIRSR009103-2"/>
    </source>
</evidence>
<dbReference type="SUPFAM" id="SSF89872">
    <property type="entry name" value="Inhibitor of vertebrate lysozyme, Ivy"/>
    <property type="match status" value="1"/>
</dbReference>
<protein>
    <submittedName>
        <fullName evidence="7">Inhibitor of vertebrate lysozyme (Ivy)</fullName>
    </submittedName>
</protein>
<dbReference type="GO" id="GO:0042597">
    <property type="term" value="C:periplasmic space"/>
    <property type="evidence" value="ECO:0007669"/>
    <property type="project" value="UniProtKB-SubCell"/>
</dbReference>
<sequence>MRVKRPQALLAALLLSASAVAHAADTDAEFRLNEVLTDEEYRETWQELVEDELRLPEWVMNLTGKGSPMKAVESKDGKYLVGRLCDEQDCFHQRLYVAFSWDKDKVYALYVQVPQGMPADKAPSRHASFRWLGEPDEEQKRLLDEQLRADPDWH</sequence>
<feature type="chain" id="PRO_5011713029" evidence="6">
    <location>
        <begin position="24"/>
        <end position="154"/>
    </location>
</feature>
<comment type="subcellular location">
    <subcellularLocation>
        <location evidence="1">Periplasm</location>
    </subcellularLocation>
</comment>
<dbReference type="InterPro" id="IPR014453">
    <property type="entry name" value="Inhibitor_vertebrate_lysozyme"/>
</dbReference>
<feature type="disulfide bond" evidence="5">
    <location>
        <begin position="85"/>
        <end position="90"/>
    </location>
</feature>
<dbReference type="STRING" id="137658.SAMN05216186_11233"/>
<dbReference type="InterPro" id="IPR036501">
    <property type="entry name" value="Inhibitor_vert_lysozyme_sf"/>
</dbReference>
<gene>
    <name evidence="7" type="ORF">SAMN05216186_11233</name>
</gene>
<dbReference type="Gene3D" id="3.40.1420.10">
    <property type="entry name" value="Inhibitor of vertebrate lysozyme"/>
    <property type="match status" value="1"/>
</dbReference>
<comment type="similarity">
    <text evidence="2">Belongs to the ivy family.</text>
</comment>
<evidence type="ECO:0000313" key="8">
    <source>
        <dbReference type="Proteomes" id="UP000198706"/>
    </source>
</evidence>
<feature type="signal peptide" evidence="6">
    <location>
        <begin position="1"/>
        <end position="23"/>
    </location>
</feature>